<gene>
    <name evidence="3" type="ORF">S06H3_41201</name>
</gene>
<feature type="domain" description="RNA polymerase sigma-70 region 1.2" evidence="2">
    <location>
        <begin position="27"/>
        <end position="42"/>
    </location>
</feature>
<evidence type="ECO:0000256" key="1">
    <source>
        <dbReference type="SAM" id="MobiDB-lite"/>
    </source>
</evidence>
<dbReference type="GO" id="GO:0006352">
    <property type="term" value="P:DNA-templated transcription initiation"/>
    <property type="evidence" value="ECO:0007669"/>
    <property type="project" value="InterPro"/>
</dbReference>
<feature type="region of interest" description="Disordered" evidence="1">
    <location>
        <begin position="1"/>
        <end position="20"/>
    </location>
</feature>
<accession>X1NHW9</accession>
<dbReference type="InterPro" id="IPR009042">
    <property type="entry name" value="RNA_pol_sigma70_r1_2"/>
</dbReference>
<protein>
    <recommendedName>
        <fullName evidence="2">RNA polymerase sigma-70 region 1.2 domain-containing protein</fullName>
    </recommendedName>
</protein>
<reference evidence="3" key="1">
    <citation type="journal article" date="2014" name="Front. Microbiol.">
        <title>High frequency of phylogenetically diverse reductive dehalogenase-homologous genes in deep subseafloor sedimentary metagenomes.</title>
        <authorList>
            <person name="Kawai M."/>
            <person name="Futagami T."/>
            <person name="Toyoda A."/>
            <person name="Takaki Y."/>
            <person name="Nishi S."/>
            <person name="Hori S."/>
            <person name="Arai W."/>
            <person name="Tsubouchi T."/>
            <person name="Morono Y."/>
            <person name="Uchiyama I."/>
            <person name="Ito T."/>
            <person name="Fujiyama A."/>
            <person name="Inagaki F."/>
            <person name="Takami H."/>
        </authorList>
    </citation>
    <scope>NUCLEOTIDE SEQUENCE</scope>
    <source>
        <strain evidence="3">Expedition CK06-06</strain>
    </source>
</reference>
<evidence type="ECO:0000313" key="3">
    <source>
        <dbReference type="EMBL" id="GAI43607.1"/>
    </source>
</evidence>
<evidence type="ECO:0000259" key="2">
    <source>
        <dbReference type="Pfam" id="PF00140"/>
    </source>
</evidence>
<organism evidence="3">
    <name type="scientific">marine sediment metagenome</name>
    <dbReference type="NCBI Taxonomy" id="412755"/>
    <lineage>
        <taxon>unclassified sequences</taxon>
        <taxon>metagenomes</taxon>
        <taxon>ecological metagenomes</taxon>
    </lineage>
</organism>
<dbReference type="GO" id="GO:0003677">
    <property type="term" value="F:DNA binding"/>
    <property type="evidence" value="ECO:0007669"/>
    <property type="project" value="InterPro"/>
</dbReference>
<dbReference type="EMBL" id="BARV01025364">
    <property type="protein sequence ID" value="GAI43607.1"/>
    <property type="molecule type" value="Genomic_DNA"/>
</dbReference>
<comment type="caution">
    <text evidence="3">The sequence shown here is derived from an EMBL/GenBank/DDBJ whole genome shotgun (WGS) entry which is preliminary data.</text>
</comment>
<dbReference type="AlphaFoldDB" id="X1NHW9"/>
<dbReference type="Pfam" id="PF00140">
    <property type="entry name" value="Sigma70_r1_2"/>
    <property type="match status" value="1"/>
</dbReference>
<name>X1NHW9_9ZZZZ</name>
<feature type="non-terminal residue" evidence="3">
    <location>
        <position position="42"/>
    </location>
</feature>
<dbReference type="GO" id="GO:0016987">
    <property type="term" value="F:sigma factor activity"/>
    <property type="evidence" value="ECO:0007669"/>
    <property type="project" value="InterPro"/>
</dbReference>
<feature type="compositionally biased region" description="Polar residues" evidence="1">
    <location>
        <begin position="1"/>
        <end position="18"/>
    </location>
</feature>
<sequence>MDKNVSYTRQVQKQNSSLMEGLERTTDPVKIYLREMGNISLL</sequence>
<proteinExistence type="predicted"/>